<reference evidence="2 3" key="1">
    <citation type="submission" date="2016-11" db="EMBL/GenBank/DDBJ databases">
        <authorList>
            <person name="Jaros S."/>
            <person name="Januszkiewicz K."/>
            <person name="Wedrychowicz H."/>
        </authorList>
    </citation>
    <scope>NUCLEOTIDE SEQUENCE [LARGE SCALE GENOMIC DNA]</scope>
    <source>
        <strain evidence="2 3">DSM 21986</strain>
    </source>
</reference>
<dbReference type="Proteomes" id="UP000184041">
    <property type="component" value="Unassembled WGS sequence"/>
</dbReference>
<proteinExistence type="predicted"/>
<protein>
    <submittedName>
        <fullName evidence="2">Uncharacterized protein</fullName>
    </submittedName>
</protein>
<dbReference type="RefSeq" id="WP_280173657.1">
    <property type="nucleotide sequence ID" value="NZ_FQUS01000014.1"/>
</dbReference>
<organism evidence="2 3">
    <name type="scientific">Fodinibius roseus</name>
    <dbReference type="NCBI Taxonomy" id="1194090"/>
    <lineage>
        <taxon>Bacteria</taxon>
        <taxon>Pseudomonadati</taxon>
        <taxon>Balneolota</taxon>
        <taxon>Balneolia</taxon>
        <taxon>Balneolales</taxon>
        <taxon>Balneolaceae</taxon>
        <taxon>Fodinibius</taxon>
    </lineage>
</organism>
<gene>
    <name evidence="2" type="ORF">SAMN05443144_11424</name>
</gene>
<sequence length="41" mass="4481">MRFSESYIVEAYSMKNDASGPSRAVRVEKSGSGTQYLPALP</sequence>
<dbReference type="STRING" id="1194090.SAMN05443144_11424"/>
<evidence type="ECO:0000313" key="2">
    <source>
        <dbReference type="EMBL" id="SHF84966.1"/>
    </source>
</evidence>
<evidence type="ECO:0000313" key="3">
    <source>
        <dbReference type="Proteomes" id="UP000184041"/>
    </source>
</evidence>
<evidence type="ECO:0000256" key="1">
    <source>
        <dbReference type="SAM" id="MobiDB-lite"/>
    </source>
</evidence>
<name>A0A1M5F0J8_9BACT</name>
<keyword evidence="3" id="KW-1185">Reference proteome</keyword>
<dbReference type="AlphaFoldDB" id="A0A1M5F0J8"/>
<accession>A0A1M5F0J8</accession>
<dbReference type="EMBL" id="FQUS01000014">
    <property type="protein sequence ID" value="SHF84966.1"/>
    <property type="molecule type" value="Genomic_DNA"/>
</dbReference>
<feature type="region of interest" description="Disordered" evidence="1">
    <location>
        <begin position="19"/>
        <end position="41"/>
    </location>
</feature>